<sequence length="198" mass="21053">MKSALLLSGGMDSACIAYWKRPDLAINVDYGQKPAEAERQAAQAVAATLGIPLELVSVDCSSLGSGDLAGASPGVYAPSSEWWPFRNQLIITLAVMAAVKHGIRELMIGTLKSDGIHADGRPDFVMAMSRVCQLQEGNIHLSAPAIQFTAVELVRHSGIPMDLLAWAHSCHTGNLACGQCRGCNKQANTYDELSDLAC</sequence>
<dbReference type="RefSeq" id="WP_017513038.1">
    <property type="nucleotide sequence ID" value="NZ_CP037900.1"/>
</dbReference>
<dbReference type="PANTHER" id="PTHR42914:SF1">
    <property type="entry name" value="7-CYANO-7-DEAZAGUANINE SYNTHASE"/>
    <property type="match status" value="1"/>
</dbReference>
<accession>A0A482ISC2</accession>
<keyword evidence="7" id="KW-0067">ATP-binding</keyword>
<proteinExistence type="inferred from homology"/>
<comment type="catalytic activity">
    <reaction evidence="10">
        <text>7-carboxy-7-carbaguanine + NH4(+) + 2 ATP = 7-cyano-7-carbaguanine + 2 AMP + 2 diphosphate + 2 H(+)</text>
        <dbReference type="Rhea" id="RHEA:27982"/>
        <dbReference type="ChEBI" id="CHEBI:15378"/>
        <dbReference type="ChEBI" id="CHEBI:28938"/>
        <dbReference type="ChEBI" id="CHEBI:30616"/>
        <dbReference type="ChEBI" id="CHEBI:33019"/>
        <dbReference type="ChEBI" id="CHEBI:45075"/>
        <dbReference type="ChEBI" id="CHEBI:61036"/>
        <dbReference type="ChEBI" id="CHEBI:456215"/>
        <dbReference type="EC" id="6.3.4.20"/>
    </reaction>
</comment>
<evidence type="ECO:0000313" key="12">
    <source>
        <dbReference type="Proteomes" id="UP000253772"/>
    </source>
</evidence>
<dbReference type="Proteomes" id="UP000253772">
    <property type="component" value="Chromosome c1"/>
</dbReference>
<dbReference type="GO" id="GO:0008616">
    <property type="term" value="P:tRNA queuosine(34) biosynthetic process"/>
    <property type="evidence" value="ECO:0007669"/>
    <property type="project" value="UniProtKB-KW"/>
</dbReference>
<dbReference type="GO" id="GO:0016874">
    <property type="term" value="F:ligase activity"/>
    <property type="evidence" value="ECO:0007669"/>
    <property type="project" value="UniProtKB-KW"/>
</dbReference>
<gene>
    <name evidence="11" type="ORF">DDF84_009825</name>
</gene>
<dbReference type="EC" id="6.3.4.20" evidence="9"/>
<evidence type="ECO:0000256" key="3">
    <source>
        <dbReference type="ARBA" id="ARBA00022723"/>
    </source>
</evidence>
<evidence type="ECO:0000256" key="1">
    <source>
        <dbReference type="ARBA" id="ARBA00005061"/>
    </source>
</evidence>
<evidence type="ECO:0000256" key="6">
    <source>
        <dbReference type="ARBA" id="ARBA00022833"/>
    </source>
</evidence>
<dbReference type="PANTHER" id="PTHR42914">
    <property type="entry name" value="7-CYANO-7-DEAZAGUANINE SYNTHASE"/>
    <property type="match status" value="1"/>
</dbReference>
<keyword evidence="4" id="KW-0547">Nucleotide-binding</keyword>
<keyword evidence="3" id="KW-0479">Metal-binding</keyword>
<reference evidence="11 12" key="1">
    <citation type="submission" date="2019-03" db="EMBL/GenBank/DDBJ databases">
        <title>Comparative insights into the high quality Complete genome sequence of highly metal resistant Cupriavidus metallidurans strain BS1 isolated from a gold-copper mine.</title>
        <authorList>
            <person name="Mazhar H.S."/>
            <person name="Rensing C."/>
        </authorList>
    </citation>
    <scope>NUCLEOTIDE SEQUENCE [LARGE SCALE GENOMIC DNA]</scope>
    <source>
        <strain evidence="11 12">BS1</strain>
    </source>
</reference>
<dbReference type="AlphaFoldDB" id="A0A482ISC2"/>
<evidence type="ECO:0000256" key="8">
    <source>
        <dbReference type="ARBA" id="ARBA00037993"/>
    </source>
</evidence>
<comment type="similarity">
    <text evidence="8">Belongs to the QueC family.</text>
</comment>
<organism evidence="11 12">
    <name type="scientific">Cupriavidus metallidurans</name>
    <dbReference type="NCBI Taxonomy" id="119219"/>
    <lineage>
        <taxon>Bacteria</taxon>
        <taxon>Pseudomonadati</taxon>
        <taxon>Pseudomonadota</taxon>
        <taxon>Betaproteobacteria</taxon>
        <taxon>Burkholderiales</taxon>
        <taxon>Burkholderiaceae</taxon>
        <taxon>Cupriavidus</taxon>
    </lineage>
</organism>
<keyword evidence="6" id="KW-0862">Zinc</keyword>
<name>A0A482ISC2_9BURK</name>
<keyword evidence="2" id="KW-0436">Ligase</keyword>
<evidence type="ECO:0000256" key="9">
    <source>
        <dbReference type="ARBA" id="ARBA00039149"/>
    </source>
</evidence>
<dbReference type="Gene3D" id="3.40.50.620">
    <property type="entry name" value="HUPs"/>
    <property type="match status" value="1"/>
</dbReference>
<dbReference type="EMBL" id="CP037900">
    <property type="protein sequence ID" value="QBP10039.1"/>
    <property type="molecule type" value="Genomic_DNA"/>
</dbReference>
<keyword evidence="5" id="KW-0671">Queuosine biosynthesis</keyword>
<evidence type="ECO:0000256" key="4">
    <source>
        <dbReference type="ARBA" id="ARBA00022741"/>
    </source>
</evidence>
<dbReference type="Pfam" id="PF06508">
    <property type="entry name" value="QueC"/>
    <property type="match status" value="1"/>
</dbReference>
<dbReference type="InterPro" id="IPR014729">
    <property type="entry name" value="Rossmann-like_a/b/a_fold"/>
</dbReference>
<evidence type="ECO:0000256" key="10">
    <source>
        <dbReference type="ARBA" id="ARBA00047890"/>
    </source>
</evidence>
<protein>
    <recommendedName>
        <fullName evidence="9">7-cyano-7-deazaguanine synthase</fullName>
        <ecNumber evidence="9">6.3.4.20</ecNumber>
    </recommendedName>
</protein>
<dbReference type="SUPFAM" id="SSF52402">
    <property type="entry name" value="Adenine nucleotide alpha hydrolases-like"/>
    <property type="match status" value="1"/>
</dbReference>
<evidence type="ECO:0000256" key="5">
    <source>
        <dbReference type="ARBA" id="ARBA00022785"/>
    </source>
</evidence>
<dbReference type="InterPro" id="IPR018317">
    <property type="entry name" value="QueC"/>
</dbReference>
<dbReference type="GO" id="GO:0005524">
    <property type="term" value="F:ATP binding"/>
    <property type="evidence" value="ECO:0007669"/>
    <property type="project" value="UniProtKB-KW"/>
</dbReference>
<evidence type="ECO:0000256" key="2">
    <source>
        <dbReference type="ARBA" id="ARBA00022598"/>
    </source>
</evidence>
<comment type="pathway">
    <text evidence="1">Purine metabolism; 7-cyano-7-deazaguanine biosynthesis.</text>
</comment>
<dbReference type="OrthoDB" id="1426978at2"/>
<evidence type="ECO:0000256" key="7">
    <source>
        <dbReference type="ARBA" id="ARBA00022840"/>
    </source>
</evidence>
<dbReference type="GO" id="GO:0046872">
    <property type="term" value="F:metal ion binding"/>
    <property type="evidence" value="ECO:0007669"/>
    <property type="project" value="UniProtKB-KW"/>
</dbReference>
<evidence type="ECO:0000313" key="11">
    <source>
        <dbReference type="EMBL" id="QBP10039.1"/>
    </source>
</evidence>